<feature type="region of interest" description="Disordered" evidence="4">
    <location>
        <begin position="89"/>
        <end position="120"/>
    </location>
</feature>
<evidence type="ECO:0000256" key="3">
    <source>
        <dbReference type="PROSITE-ProRule" id="PRU00221"/>
    </source>
</evidence>
<feature type="compositionally biased region" description="Basic and acidic residues" evidence="4">
    <location>
        <begin position="108"/>
        <end position="117"/>
    </location>
</feature>
<dbReference type="InterPro" id="IPR018247">
    <property type="entry name" value="EF_Hand_1_Ca_BS"/>
</dbReference>
<organism evidence="7 8">
    <name type="scientific">Novipirellula rosea</name>
    <dbReference type="NCBI Taxonomy" id="1031540"/>
    <lineage>
        <taxon>Bacteria</taxon>
        <taxon>Pseudomonadati</taxon>
        <taxon>Planctomycetota</taxon>
        <taxon>Planctomycetia</taxon>
        <taxon>Pirellulales</taxon>
        <taxon>Pirellulaceae</taxon>
        <taxon>Novipirellula</taxon>
    </lineage>
</organism>
<dbReference type="Pfam" id="PF05569">
    <property type="entry name" value="Peptidase_M56"/>
    <property type="match status" value="1"/>
</dbReference>
<feature type="transmembrane region" description="Helical" evidence="5">
    <location>
        <begin position="144"/>
        <end position="167"/>
    </location>
</feature>
<evidence type="ECO:0000256" key="2">
    <source>
        <dbReference type="ARBA" id="ARBA00022737"/>
    </source>
</evidence>
<protein>
    <recommendedName>
        <fullName evidence="6">EF-hand domain-containing protein</fullName>
    </recommendedName>
</protein>
<feature type="transmembrane region" description="Helical" evidence="5">
    <location>
        <begin position="37"/>
        <end position="58"/>
    </location>
</feature>
<evidence type="ECO:0000256" key="5">
    <source>
        <dbReference type="SAM" id="Phobius"/>
    </source>
</evidence>
<dbReference type="Gene3D" id="1.10.238.10">
    <property type="entry name" value="EF-hand"/>
    <property type="match status" value="1"/>
</dbReference>
<dbReference type="PANTHER" id="PTHR34978">
    <property type="entry name" value="POSSIBLE SENSOR-TRANSDUCER PROTEIN BLAR"/>
    <property type="match status" value="1"/>
</dbReference>
<keyword evidence="1 3" id="KW-0853">WD repeat</keyword>
<feature type="compositionally biased region" description="Polar residues" evidence="4">
    <location>
        <begin position="89"/>
        <end position="101"/>
    </location>
</feature>
<dbReference type="PANTHER" id="PTHR34978:SF3">
    <property type="entry name" value="SLR0241 PROTEIN"/>
    <property type="match status" value="1"/>
</dbReference>
<dbReference type="InterPro" id="IPR015943">
    <property type="entry name" value="WD40/YVTN_repeat-like_dom_sf"/>
</dbReference>
<proteinExistence type="predicted"/>
<dbReference type="PROSITE" id="PS50082">
    <property type="entry name" value="WD_REPEATS_2"/>
    <property type="match status" value="1"/>
</dbReference>
<dbReference type="RefSeq" id="WP_345326655.1">
    <property type="nucleotide sequence ID" value="NZ_BAABGA010000068.1"/>
</dbReference>
<feature type="repeat" description="WD" evidence="3">
    <location>
        <begin position="520"/>
        <end position="561"/>
    </location>
</feature>
<dbReference type="InterPro" id="IPR001680">
    <property type="entry name" value="WD40_rpt"/>
</dbReference>
<dbReference type="InterPro" id="IPR002048">
    <property type="entry name" value="EF_hand_dom"/>
</dbReference>
<evidence type="ECO:0000259" key="6">
    <source>
        <dbReference type="PROSITE" id="PS50222"/>
    </source>
</evidence>
<keyword evidence="2" id="KW-0677">Repeat</keyword>
<comment type="caution">
    <text evidence="7">The sequence shown here is derived from an EMBL/GenBank/DDBJ whole genome shotgun (WGS) entry which is preliminary data.</text>
</comment>
<dbReference type="PROSITE" id="PS00018">
    <property type="entry name" value="EF_HAND_1"/>
    <property type="match status" value="1"/>
</dbReference>
<dbReference type="CDD" id="cd07341">
    <property type="entry name" value="M56_BlaR1_MecR1_like"/>
    <property type="match status" value="1"/>
</dbReference>
<dbReference type="SMART" id="SM00320">
    <property type="entry name" value="WD40"/>
    <property type="match status" value="3"/>
</dbReference>
<evidence type="ECO:0000313" key="7">
    <source>
        <dbReference type="EMBL" id="GAA4464397.1"/>
    </source>
</evidence>
<dbReference type="PROSITE" id="PS50294">
    <property type="entry name" value="WD_REPEATS_REGION"/>
    <property type="match status" value="1"/>
</dbReference>
<dbReference type="InterPro" id="IPR011047">
    <property type="entry name" value="Quinoprotein_ADH-like_sf"/>
</dbReference>
<dbReference type="PROSITE" id="PS50222">
    <property type="entry name" value="EF_HAND_2"/>
    <property type="match status" value="1"/>
</dbReference>
<evidence type="ECO:0000313" key="8">
    <source>
        <dbReference type="Proteomes" id="UP001500840"/>
    </source>
</evidence>
<dbReference type="Gene3D" id="3.30.2010.10">
    <property type="entry name" value="Metalloproteases ('zincins'), catalytic domain"/>
    <property type="match status" value="1"/>
</dbReference>
<dbReference type="SUPFAM" id="SSF50998">
    <property type="entry name" value="Quinoprotein alcohol dehydrogenase-like"/>
    <property type="match status" value="1"/>
</dbReference>
<keyword evidence="5" id="KW-1133">Transmembrane helix</keyword>
<sequence length="735" mass="80029">MYSFVESCLLNAATASILAGFVFAFGRLVHRPAITHVLWIVVLIKLVTPPIVDVPVGIKLQSLASLAEPTAIVHTATSNTKLPAVNMDASQVPTRSPNSQPIAPADMTRPESTRRESAATSPLQLAATIETSVAMPRRSLSPAIGIKVFVIAMLSVWAIGTFAWFGIQGRRIWIFLNVVRSAPIASKRIQQRAAELATRMGLRRAPQICVLDATVSPILFAIGWRARILFPAALLQRLDDDAQATLLTHELAHFYRGDHWVRLLEFVVTGLFWWHPVVWIARREIEVSEEHCCDAWVVDQFPEHPRTYVEALLDTIDFLSEDRPPVAPITTGLGQVSFLRARVRIIMSGVAPKSMSTPARAAIIAMAAVMLAIGPNVFDGAMRRADASLKTPNKRDISIDSILAHSIDASNANEDHTTSLSPVDTGMIDVPQDATQDLAVNSADSIWGTVNSHEGRYQVRIKANGTMQLVDTMERRSHDLSSYQPASIAFVPHREQLLIGSLDSSVYLIDCASIKTLATFTGHPSVVASVAVSRDGRTAVSGCRDGVVKVWDIDYQREIASRLPTFENAINGVRFSPDGRLLAIASGDWVTAAAGSVAVWDLRGGTMQNRLDLASPVAAVAFDSAGLTLANWDGKTAWWDLHSDATQPRSDVAKDIVSLASIASDTQANLVSDAKTRNQTNERMFWFERMDRSGDGQISWSEFDGSLGAFRNLDLDHDGYVSSIEVMGTPATVGS</sequence>
<evidence type="ECO:0000256" key="1">
    <source>
        <dbReference type="ARBA" id="ARBA00022574"/>
    </source>
</evidence>
<keyword evidence="8" id="KW-1185">Reference proteome</keyword>
<dbReference type="Pfam" id="PF00400">
    <property type="entry name" value="WD40"/>
    <property type="match status" value="2"/>
</dbReference>
<gene>
    <name evidence="7" type="ORF">GCM10023156_50870</name>
</gene>
<feature type="transmembrane region" description="Helical" evidence="5">
    <location>
        <begin position="12"/>
        <end position="30"/>
    </location>
</feature>
<accession>A0ABP8NFA3</accession>
<dbReference type="InterPro" id="IPR052173">
    <property type="entry name" value="Beta-lactam_resp_regulator"/>
</dbReference>
<reference evidence="8" key="1">
    <citation type="journal article" date="2019" name="Int. J. Syst. Evol. Microbiol.">
        <title>The Global Catalogue of Microorganisms (GCM) 10K type strain sequencing project: providing services to taxonomists for standard genome sequencing and annotation.</title>
        <authorList>
            <consortium name="The Broad Institute Genomics Platform"/>
            <consortium name="The Broad Institute Genome Sequencing Center for Infectious Disease"/>
            <person name="Wu L."/>
            <person name="Ma J."/>
        </authorList>
    </citation>
    <scope>NUCLEOTIDE SEQUENCE [LARGE SCALE GENOMIC DNA]</scope>
    <source>
        <strain evidence="8">JCM 17759</strain>
    </source>
</reference>
<dbReference type="Pfam" id="PF13202">
    <property type="entry name" value="EF-hand_5"/>
    <property type="match status" value="2"/>
</dbReference>
<keyword evidence="5" id="KW-0812">Transmembrane</keyword>
<dbReference type="EMBL" id="BAABGA010000068">
    <property type="protein sequence ID" value="GAA4464397.1"/>
    <property type="molecule type" value="Genomic_DNA"/>
</dbReference>
<name>A0ABP8NFA3_9BACT</name>
<dbReference type="Gene3D" id="2.130.10.10">
    <property type="entry name" value="YVTN repeat-like/Quinoprotein amine dehydrogenase"/>
    <property type="match status" value="1"/>
</dbReference>
<dbReference type="InterPro" id="IPR008756">
    <property type="entry name" value="Peptidase_M56"/>
</dbReference>
<dbReference type="InterPro" id="IPR019775">
    <property type="entry name" value="WD40_repeat_CS"/>
</dbReference>
<keyword evidence="5" id="KW-0472">Membrane</keyword>
<dbReference type="InterPro" id="IPR011992">
    <property type="entry name" value="EF-hand-dom_pair"/>
</dbReference>
<feature type="domain" description="EF-hand" evidence="6">
    <location>
        <begin position="678"/>
        <end position="713"/>
    </location>
</feature>
<evidence type="ECO:0000256" key="4">
    <source>
        <dbReference type="SAM" id="MobiDB-lite"/>
    </source>
</evidence>
<dbReference type="SUPFAM" id="SSF47473">
    <property type="entry name" value="EF-hand"/>
    <property type="match status" value="1"/>
</dbReference>
<dbReference type="PROSITE" id="PS00678">
    <property type="entry name" value="WD_REPEATS_1"/>
    <property type="match status" value="1"/>
</dbReference>
<dbReference type="Proteomes" id="UP001500840">
    <property type="component" value="Unassembled WGS sequence"/>
</dbReference>